<dbReference type="Pfam" id="PF07715">
    <property type="entry name" value="Plug"/>
    <property type="match status" value="1"/>
</dbReference>
<organism evidence="19 20">
    <name type="scientific">Pontibacter diazotrophicus</name>
    <dbReference type="NCBI Taxonomy" id="1400979"/>
    <lineage>
        <taxon>Bacteria</taxon>
        <taxon>Pseudomonadati</taxon>
        <taxon>Bacteroidota</taxon>
        <taxon>Cytophagia</taxon>
        <taxon>Cytophagales</taxon>
        <taxon>Hymenobacteraceae</taxon>
        <taxon>Pontibacter</taxon>
    </lineage>
</organism>
<dbReference type="SUPFAM" id="SSF49452">
    <property type="entry name" value="Starch-binding domain-like"/>
    <property type="match status" value="1"/>
</dbReference>
<evidence type="ECO:0000256" key="13">
    <source>
        <dbReference type="ARBA" id="ARBA00023237"/>
    </source>
</evidence>
<dbReference type="Gene3D" id="2.40.170.20">
    <property type="entry name" value="TonB-dependent receptor, beta-barrel domain"/>
    <property type="match status" value="1"/>
</dbReference>
<evidence type="ECO:0000256" key="7">
    <source>
        <dbReference type="ARBA" id="ARBA00022729"/>
    </source>
</evidence>
<dbReference type="GO" id="GO:0030246">
    <property type="term" value="F:carbohydrate binding"/>
    <property type="evidence" value="ECO:0007669"/>
    <property type="project" value="InterPro"/>
</dbReference>
<dbReference type="InterPro" id="IPR036942">
    <property type="entry name" value="Beta-barrel_TonB_sf"/>
</dbReference>
<keyword evidence="9" id="KW-0406">Ion transport</keyword>
<dbReference type="NCBIfam" id="TIGR01783">
    <property type="entry name" value="TonB-siderophor"/>
    <property type="match status" value="1"/>
</dbReference>
<evidence type="ECO:0000256" key="11">
    <source>
        <dbReference type="ARBA" id="ARBA00023136"/>
    </source>
</evidence>
<evidence type="ECO:0000256" key="2">
    <source>
        <dbReference type="ARBA" id="ARBA00009810"/>
    </source>
</evidence>
<keyword evidence="8" id="KW-0408">Iron</keyword>
<evidence type="ECO:0000256" key="15">
    <source>
        <dbReference type="RuleBase" id="RU003357"/>
    </source>
</evidence>
<dbReference type="InterPro" id="IPR010105">
    <property type="entry name" value="TonB_sidphr_rcpt"/>
</dbReference>
<dbReference type="InterPro" id="IPR013784">
    <property type="entry name" value="Carb-bd-like_fold"/>
</dbReference>
<dbReference type="Gene3D" id="2.60.40.1120">
    <property type="entry name" value="Carboxypeptidase-like, regulatory domain"/>
    <property type="match status" value="1"/>
</dbReference>
<evidence type="ECO:0000256" key="12">
    <source>
        <dbReference type="ARBA" id="ARBA00023170"/>
    </source>
</evidence>
<comment type="subcellular location">
    <subcellularLocation>
        <location evidence="1 14">Cell outer membrane</location>
        <topology evidence="1 14">Multi-pass membrane protein</topology>
    </subcellularLocation>
</comment>
<dbReference type="Proteomes" id="UP000256708">
    <property type="component" value="Unassembled WGS sequence"/>
</dbReference>
<evidence type="ECO:0000256" key="1">
    <source>
        <dbReference type="ARBA" id="ARBA00004571"/>
    </source>
</evidence>
<evidence type="ECO:0000256" key="9">
    <source>
        <dbReference type="ARBA" id="ARBA00023065"/>
    </source>
</evidence>
<dbReference type="RefSeq" id="WP_115564989.1">
    <property type="nucleotide sequence ID" value="NZ_QRGR01000007.1"/>
</dbReference>
<gene>
    <name evidence="19" type="ORF">DXT99_07975</name>
</gene>
<feature type="signal peptide" evidence="16">
    <location>
        <begin position="1"/>
        <end position="19"/>
    </location>
</feature>
<keyword evidence="11 14" id="KW-0472">Membrane</keyword>
<feature type="domain" description="TonB-dependent receptor plug" evidence="18">
    <location>
        <begin position="136"/>
        <end position="237"/>
    </location>
</feature>
<dbReference type="AlphaFoldDB" id="A0A3D8LEV3"/>
<dbReference type="GO" id="GO:0015344">
    <property type="term" value="F:siderophore uptake transmembrane transporter activity"/>
    <property type="evidence" value="ECO:0007669"/>
    <property type="project" value="TreeGrafter"/>
</dbReference>
<evidence type="ECO:0000256" key="3">
    <source>
        <dbReference type="ARBA" id="ARBA00022448"/>
    </source>
</evidence>
<dbReference type="SUPFAM" id="SSF56935">
    <property type="entry name" value="Porins"/>
    <property type="match status" value="1"/>
</dbReference>
<evidence type="ECO:0000256" key="14">
    <source>
        <dbReference type="PROSITE-ProRule" id="PRU01360"/>
    </source>
</evidence>
<dbReference type="PANTHER" id="PTHR32552:SF68">
    <property type="entry name" value="FERRICHROME OUTER MEMBRANE TRANSPORTER_PHAGE RECEPTOR"/>
    <property type="match status" value="1"/>
</dbReference>
<comment type="caution">
    <text evidence="19">The sequence shown here is derived from an EMBL/GenBank/DDBJ whole genome shotgun (WGS) entry which is preliminary data.</text>
</comment>
<protein>
    <submittedName>
        <fullName evidence="19">TonB-dependent siderophore receptor</fullName>
    </submittedName>
</protein>
<dbReference type="InterPro" id="IPR039426">
    <property type="entry name" value="TonB-dep_rcpt-like"/>
</dbReference>
<keyword evidence="5" id="KW-0410">Iron transport</keyword>
<dbReference type="GO" id="GO:0009279">
    <property type="term" value="C:cell outer membrane"/>
    <property type="evidence" value="ECO:0007669"/>
    <property type="project" value="UniProtKB-SubCell"/>
</dbReference>
<feature type="domain" description="TonB-dependent receptor-like beta-barrel" evidence="17">
    <location>
        <begin position="312"/>
        <end position="779"/>
    </location>
</feature>
<dbReference type="Pfam" id="PF13620">
    <property type="entry name" value="CarboxypepD_reg"/>
    <property type="match status" value="1"/>
</dbReference>
<proteinExistence type="inferred from homology"/>
<reference evidence="20" key="1">
    <citation type="submission" date="2018-08" db="EMBL/GenBank/DDBJ databases">
        <authorList>
            <person name="Liu Z.-W."/>
            <person name="Du Z.-J."/>
        </authorList>
    </citation>
    <scope>NUCLEOTIDE SEQUENCE [LARGE SCALE GENOMIC DNA]</scope>
    <source>
        <strain evidence="20">H4X</strain>
    </source>
</reference>
<evidence type="ECO:0000256" key="16">
    <source>
        <dbReference type="SAM" id="SignalP"/>
    </source>
</evidence>
<dbReference type="GO" id="GO:0038023">
    <property type="term" value="F:signaling receptor activity"/>
    <property type="evidence" value="ECO:0007669"/>
    <property type="project" value="InterPro"/>
</dbReference>
<keyword evidence="20" id="KW-1185">Reference proteome</keyword>
<keyword evidence="6 14" id="KW-0812">Transmembrane</keyword>
<dbReference type="PANTHER" id="PTHR32552">
    <property type="entry name" value="FERRICHROME IRON RECEPTOR-RELATED"/>
    <property type="match status" value="1"/>
</dbReference>
<dbReference type="InterPro" id="IPR037066">
    <property type="entry name" value="Plug_dom_sf"/>
</dbReference>
<evidence type="ECO:0000256" key="8">
    <source>
        <dbReference type="ARBA" id="ARBA00023004"/>
    </source>
</evidence>
<dbReference type="Gene3D" id="2.170.130.10">
    <property type="entry name" value="TonB-dependent receptor, plug domain"/>
    <property type="match status" value="1"/>
</dbReference>
<dbReference type="EMBL" id="QRGR01000007">
    <property type="protein sequence ID" value="RDV15917.1"/>
    <property type="molecule type" value="Genomic_DNA"/>
</dbReference>
<evidence type="ECO:0000256" key="4">
    <source>
        <dbReference type="ARBA" id="ARBA00022452"/>
    </source>
</evidence>
<feature type="chain" id="PRO_5017674197" evidence="16">
    <location>
        <begin position="20"/>
        <end position="810"/>
    </location>
</feature>
<comment type="similarity">
    <text evidence="2 14 15">Belongs to the TonB-dependent receptor family.</text>
</comment>
<dbReference type="PROSITE" id="PS52016">
    <property type="entry name" value="TONB_DEPENDENT_REC_3"/>
    <property type="match status" value="1"/>
</dbReference>
<dbReference type="InterPro" id="IPR012910">
    <property type="entry name" value="Plug_dom"/>
</dbReference>
<dbReference type="InterPro" id="IPR000531">
    <property type="entry name" value="Beta-barrel_TonB"/>
</dbReference>
<sequence length="810" mass="91372">MKKYIGILLLLLLQIAAVAQNTGSISGQVTGSNGNGIEGITLLLKENSQVAVTQPDGAFTISGLSFGEFTVIAKGLGFREEMRHVILSREAPYAHVDFRLKAISNALQEVEVLGRKETTYKSEYSFIGTKTASLVIDVPQTISTVTKELMEDQQAFTLNEVVQNVAGVNQYSSYDDLTVRGFRNGYESGFRLVNGLRSGYSYGNGFFRVPLTVNLERVEVLKGPGAALFGDINPGGTINMVTKKPLEENRKAVSFSVGSFQTMRSTLDFTGPLNEDKTMLYRLNIGYEDTKTFRVGNDRKSLLIAPTVTFRPTANTTINAEVVYSSFNGYLDRGLPIQGGDLYVLPSSFAINQPNDHFRVNDLSLNASLNHKMNDRLSFNAAYMKFAYAEDIREHRTLNTFADAPLNTVMNLRYFERLAKEYTDNFSAYFSLAQRTGRISHKVALGADYVKFDTDKNSTMFEARQQLIDGEAVPLTFDLKNPVYEMKNSSNYIRRPLPQFFIDYINNVYHTTGLYVQDQLEVTERLGLLLGLRYEMFRDKRDYGDGEENIQQNVLLPRVGVTYSLRDNLNYFASYSQGFRPINPQYIKYPERYGRSEPFRNESSYQVETGLKGEFFRKALFATLSVYQIEKRNTLVNTFQLTEEGNPIYRQNGRTRSQGAELELTGNLMPNFSLNANYAYNHTEVLHSDLSAEQGIMAANAPKHSAGLWAKYIFTIPALRGFGVAVGGNHVSRRRMEVQVNQVNTGELIWDYWPAYTVANAALFYNVNKFKFSFNLNNVLDAQYFVGGYDYFRSSPGAPRNYMATVGYTF</sequence>
<keyword evidence="7 16" id="KW-0732">Signal</keyword>
<keyword evidence="13 14" id="KW-0998">Cell outer membrane</keyword>
<name>A0A3D8LEV3_9BACT</name>
<evidence type="ECO:0000256" key="10">
    <source>
        <dbReference type="ARBA" id="ARBA00023077"/>
    </source>
</evidence>
<keyword evidence="10 15" id="KW-0798">TonB box</keyword>
<dbReference type="OrthoDB" id="9758472at2"/>
<dbReference type="GO" id="GO:0015891">
    <property type="term" value="P:siderophore transport"/>
    <property type="evidence" value="ECO:0007669"/>
    <property type="project" value="InterPro"/>
</dbReference>
<evidence type="ECO:0000259" key="17">
    <source>
        <dbReference type="Pfam" id="PF00593"/>
    </source>
</evidence>
<dbReference type="CDD" id="cd01347">
    <property type="entry name" value="ligand_gated_channel"/>
    <property type="match status" value="1"/>
</dbReference>
<evidence type="ECO:0000256" key="5">
    <source>
        <dbReference type="ARBA" id="ARBA00022496"/>
    </source>
</evidence>
<accession>A0A3D8LEV3</accession>
<evidence type="ECO:0000256" key="6">
    <source>
        <dbReference type="ARBA" id="ARBA00022692"/>
    </source>
</evidence>
<dbReference type="Pfam" id="PF00593">
    <property type="entry name" value="TonB_dep_Rec_b-barrel"/>
    <property type="match status" value="1"/>
</dbReference>
<keyword evidence="4 14" id="KW-1134">Transmembrane beta strand</keyword>
<keyword evidence="12 19" id="KW-0675">Receptor</keyword>
<keyword evidence="3 14" id="KW-0813">Transport</keyword>
<evidence type="ECO:0000313" key="19">
    <source>
        <dbReference type="EMBL" id="RDV15917.1"/>
    </source>
</evidence>
<evidence type="ECO:0000313" key="20">
    <source>
        <dbReference type="Proteomes" id="UP000256708"/>
    </source>
</evidence>
<evidence type="ECO:0000259" key="18">
    <source>
        <dbReference type="Pfam" id="PF07715"/>
    </source>
</evidence>